<keyword evidence="3" id="KW-1185">Reference proteome</keyword>
<gene>
    <name evidence="2" type="ORF">ACEWY4_022236</name>
</gene>
<protein>
    <recommendedName>
        <fullName evidence="4">Sterile alpha motif domain-containing protein 9-like</fullName>
    </recommendedName>
</protein>
<dbReference type="PANTHER" id="PTHR16155:SF3">
    <property type="entry name" value="STERILE ALPHA MOTIF DOMAIN-CONTAINING PROTEIN 9-LIKE"/>
    <property type="match status" value="1"/>
</dbReference>
<feature type="region of interest" description="Disordered" evidence="1">
    <location>
        <begin position="22"/>
        <end position="49"/>
    </location>
</feature>
<dbReference type="EMBL" id="JBHFQA010000019">
    <property type="protein sequence ID" value="KAL2082418.1"/>
    <property type="molecule type" value="Genomic_DNA"/>
</dbReference>
<reference evidence="2 3" key="1">
    <citation type="submission" date="2024-09" db="EMBL/GenBank/DDBJ databases">
        <title>A chromosome-level genome assembly of Gray's grenadier anchovy, Coilia grayii.</title>
        <authorList>
            <person name="Fu Z."/>
        </authorList>
    </citation>
    <scope>NUCLEOTIDE SEQUENCE [LARGE SCALE GENOMIC DNA]</scope>
    <source>
        <strain evidence="2">G4</strain>
        <tissue evidence="2">Muscle</tissue>
    </source>
</reference>
<evidence type="ECO:0000313" key="3">
    <source>
        <dbReference type="Proteomes" id="UP001591681"/>
    </source>
</evidence>
<dbReference type="SUPFAM" id="SSF48452">
    <property type="entry name" value="TPR-like"/>
    <property type="match status" value="1"/>
</dbReference>
<proteinExistence type="predicted"/>
<dbReference type="Proteomes" id="UP001591681">
    <property type="component" value="Unassembled WGS sequence"/>
</dbReference>
<comment type="caution">
    <text evidence="2">The sequence shown here is derived from an EMBL/GenBank/DDBJ whole genome shotgun (WGS) entry which is preliminary data.</text>
</comment>
<accession>A0ABD1J5G8</accession>
<evidence type="ECO:0000256" key="1">
    <source>
        <dbReference type="SAM" id="MobiDB-lite"/>
    </source>
</evidence>
<dbReference type="InterPro" id="IPR011990">
    <property type="entry name" value="TPR-like_helical_dom_sf"/>
</dbReference>
<sequence>MKSGQVFLIISNRDQLMRSLKGTQKAQLKQPSPAVANETSGSLKAHSVKPQQLCPGIAKETLDSQKDAGESFTGKTPPDEETEGLSIILPVTKKDCKPRPFGKEGINFTYVKHNVLQPETGVLDLISPCHEYKSFATAATLDRTRLQAKFAKEVIRFGTGCMNMRSNGTIHFGVMDSRGDMGYVHGEIIGIPVPEKDMYVDALDHIERCCSSSDAEHIRRCIRPPQFIEVTDLSAEDRRYVVEVDIVPLVSIVRHKVYAVRLPNFNEKSNKVAHEKETIYWRVGASTKPVDDLSEFYQQVPERDILREAAENRPSATVPEAYQDLGRKLTMLITGGRKYIDKGQWFILVTNRFGSEDLNNIDFLMNLNILCVFDFDPDSNVSGFCQKYQKHHAANLHFLHNYMQSEMTIGEFQKQMHLFEQTSWIFCNGRTDFRKGELPSDDMTWFKTKKTQLKECVSLICKQILPKGTFTLVFLLTSPVEGPLLHTYSEFFADMGGHEDIVCISESEENFEKWQSFAGGSFCDESTVAHSSVVGMKMSHVNATLLRIQSVASRTFKHLPTYVRGECLLETREEEKMSSLEILYMDHSDETREDFITAEKENIEQHFYLGGQVSWLNFWLAEKKHVGEVIRRDAYHEVSDLLSDCLKAKDQPHTQVLNIFHHPGSGGSTVARQVLWNSRKKLRCAVVKPSYSAVTVSEHAHHLRKYEENDITKCVPVLLLVEDCDDEFLDELKFELEMATKRQRIVHGTLCFIILSCQRSYNPEKMCKESPLQNVQVTHKLSDEEKRQFASKRTMLEQQYKPEFILTFVLMSEGFDHQKIVEYVEHFVRNLLVGIDRTTVVTRLIHYVAMLNTYVQNSFLSQSHCEALLALSIYLEGSHLMQDEVREQFCRRVFEEALTEPARLVLIHLRDERTHIKSIRMIHPLVAKEILQQLLCHQKQESELALELLCNDVLFEHRFGREDYKKFLRALFMKRDRVSKGDEADSLFSPLIEHVRDTESVEKAIDLLKEAYKRFDKDPLFAQHLARLYCSEEKFEEAERWAEIAAKRLPNHPFVLHTKGQVYRKWFQAKVVALKKQRKTAENLVDAIQTAVKGMDCFQDSQRAAIEAAESMSYSGFFAAVEVGCGLLKLFFTSCVFSDKEECERYLLTNYIPEDVRKPWESLHTKLKGLQSVIHKALEWVSEDLSFFQTDTSTDEEDSEDPVKHPKKWLMDNSVKYGKYFCGPEDVTKSNMPTLVMVRMKIHQLGGGNMTTIFSLVTGQKNRDQVKTLENIISLYKLLKGTMDQIDTVNYIMANIALSCLTTHSKALASLKDLQDLSQRFLNNKQKSQTKALFLLTVLFWPEEHDSEEVKEEKYDLVLSAVRHLSRRYHDKMKDIPTRKRKICTLFFLGSGSGLDKIVHKSRVGTATASQPVSEKKMRWYHGEGWKMPEIARQLKRVSGWTENGKVYLEGRQRSEFTVLAHNIASVPYSNENVTFYLGFTMRGPMAYNVTVTK</sequence>
<name>A0ABD1J5G8_9TELE</name>
<dbReference type="Gene3D" id="1.25.40.10">
    <property type="entry name" value="Tetratricopeptide repeat domain"/>
    <property type="match status" value="1"/>
</dbReference>
<organism evidence="2 3">
    <name type="scientific">Coilia grayii</name>
    <name type="common">Gray's grenadier anchovy</name>
    <dbReference type="NCBI Taxonomy" id="363190"/>
    <lineage>
        <taxon>Eukaryota</taxon>
        <taxon>Metazoa</taxon>
        <taxon>Chordata</taxon>
        <taxon>Craniata</taxon>
        <taxon>Vertebrata</taxon>
        <taxon>Euteleostomi</taxon>
        <taxon>Actinopterygii</taxon>
        <taxon>Neopterygii</taxon>
        <taxon>Teleostei</taxon>
        <taxon>Clupei</taxon>
        <taxon>Clupeiformes</taxon>
        <taxon>Clupeoidei</taxon>
        <taxon>Engraulidae</taxon>
        <taxon>Coilinae</taxon>
        <taxon>Coilia</taxon>
    </lineage>
</organism>
<dbReference type="PANTHER" id="PTHR16155">
    <property type="entry name" value="DED DOMAIN-CONTAINING PROTEIN"/>
    <property type="match status" value="1"/>
</dbReference>
<evidence type="ECO:0008006" key="4">
    <source>
        <dbReference type="Google" id="ProtNLM"/>
    </source>
</evidence>
<evidence type="ECO:0000313" key="2">
    <source>
        <dbReference type="EMBL" id="KAL2082418.1"/>
    </source>
</evidence>